<reference evidence="2 3" key="1">
    <citation type="submission" date="2017-09" db="EMBL/GenBank/DDBJ databases">
        <title>Depth-based differentiation of microbial function through sediment-hosted aquifers and enrichment of novel symbionts in the deep terrestrial subsurface.</title>
        <authorList>
            <person name="Probst A.J."/>
            <person name="Ladd B."/>
            <person name="Jarett J.K."/>
            <person name="Geller-Mcgrath D.E."/>
            <person name="Sieber C.M."/>
            <person name="Emerson J.B."/>
            <person name="Anantharaman K."/>
            <person name="Thomas B.C."/>
            <person name="Malmstrom R."/>
            <person name="Stieglmeier M."/>
            <person name="Klingl A."/>
            <person name="Woyke T."/>
            <person name="Ryan C.M."/>
            <person name="Banfield J.F."/>
        </authorList>
    </citation>
    <scope>NUCLEOTIDE SEQUENCE [LARGE SCALE GENOMIC DNA]</scope>
    <source>
        <strain evidence="2">CG23_combo_of_CG06-09_8_20_14_all_48_7</strain>
    </source>
</reference>
<gene>
    <name evidence="2" type="ORF">COX46_02780</name>
</gene>
<dbReference type="PANTHER" id="PTHR47099:SF1">
    <property type="entry name" value="METHYLCOBAMIDE:COM METHYLTRANSFERASE MTBA"/>
    <property type="match status" value="1"/>
</dbReference>
<feature type="domain" description="Uroporphyrinogen decarboxylase (URO-D)" evidence="1">
    <location>
        <begin position="92"/>
        <end position="373"/>
    </location>
</feature>
<dbReference type="GO" id="GO:0004853">
    <property type="term" value="F:uroporphyrinogen decarboxylase activity"/>
    <property type="evidence" value="ECO:0007669"/>
    <property type="project" value="InterPro"/>
</dbReference>
<proteinExistence type="predicted"/>
<dbReference type="PANTHER" id="PTHR47099">
    <property type="entry name" value="METHYLCOBAMIDE:COM METHYLTRANSFERASE MTBA"/>
    <property type="match status" value="1"/>
</dbReference>
<dbReference type="EMBL" id="PCRF01000135">
    <property type="protein sequence ID" value="PIP16346.1"/>
    <property type="molecule type" value="Genomic_DNA"/>
</dbReference>
<dbReference type="SUPFAM" id="SSF51726">
    <property type="entry name" value="UROD/MetE-like"/>
    <property type="match status" value="1"/>
</dbReference>
<dbReference type="InterPro" id="IPR052024">
    <property type="entry name" value="Methanogen_methyltrans"/>
</dbReference>
<sequence>MRFYLNIDYPVEKMEQSRKRLEARARFRYVDRVPVQYCVVPRYFAPLFNLRYIDFFKDVETHYYWQLQFAKYRIENIPEDFCSGPVIGVSPYFDNVIPPSGHGGEVGWSDDGPPRAIPVIHTVEQMDRFEVAKPDTGLRGKAISWWQKMKDLVMQTRVTFNGQEGRVQVGLGLGGLSPHMIAVDLVGPDFYWWILEYPEACHRFLEKITQGEIAAEEHARRLQGLPLTGDAYGIAEDSAQIMSSQQFKDFCVPYSRALFERFGRKEREIHMCGDSTHLHQALKEDLKMTSFVLFGYLVPPKVAAANLKGVKMMGNLNPMLMKDGTPQQIKQAARECIDAIGPYGGFLLGDGANVCPGTPLASFRAIMEAAEEYGMGDGKLQKPLMKENES</sequence>
<name>A0A2G9YAT0_9BACT</name>
<dbReference type="Gene3D" id="3.20.20.210">
    <property type="match status" value="1"/>
</dbReference>
<dbReference type="InterPro" id="IPR000257">
    <property type="entry name" value="Uroporphyrinogen_deCOase"/>
</dbReference>
<evidence type="ECO:0000313" key="2">
    <source>
        <dbReference type="EMBL" id="PIP16346.1"/>
    </source>
</evidence>
<accession>A0A2G9YAT0</accession>
<dbReference type="AlphaFoldDB" id="A0A2G9YAT0"/>
<dbReference type="Proteomes" id="UP000230392">
    <property type="component" value="Unassembled WGS sequence"/>
</dbReference>
<evidence type="ECO:0000259" key="1">
    <source>
        <dbReference type="Pfam" id="PF01208"/>
    </source>
</evidence>
<organism evidence="2 3">
    <name type="scientific">bacterium (Candidatus Ratteibacteria) CG23_combo_of_CG06-09_8_20_14_all_48_7</name>
    <dbReference type="NCBI Taxonomy" id="2014292"/>
    <lineage>
        <taxon>Bacteria</taxon>
        <taxon>Candidatus Ratteibacteria</taxon>
    </lineage>
</organism>
<evidence type="ECO:0000313" key="3">
    <source>
        <dbReference type="Proteomes" id="UP000230392"/>
    </source>
</evidence>
<dbReference type="GO" id="GO:0006779">
    <property type="term" value="P:porphyrin-containing compound biosynthetic process"/>
    <property type="evidence" value="ECO:0007669"/>
    <property type="project" value="InterPro"/>
</dbReference>
<dbReference type="Pfam" id="PF01208">
    <property type="entry name" value="URO-D"/>
    <property type="match status" value="1"/>
</dbReference>
<protein>
    <recommendedName>
        <fullName evidence="1">Uroporphyrinogen decarboxylase (URO-D) domain-containing protein</fullName>
    </recommendedName>
</protein>
<dbReference type="InterPro" id="IPR038071">
    <property type="entry name" value="UROD/MetE-like_sf"/>
</dbReference>
<comment type="caution">
    <text evidence="2">The sequence shown here is derived from an EMBL/GenBank/DDBJ whole genome shotgun (WGS) entry which is preliminary data.</text>
</comment>